<reference evidence="1 2" key="1">
    <citation type="submission" date="2019-12" db="EMBL/GenBank/DDBJ databases">
        <title>Whole genome sequencing of endophytic Actinobacterium Micromonospora sp. MPMI6T.</title>
        <authorList>
            <person name="Evv R."/>
            <person name="Podile A.R."/>
        </authorList>
    </citation>
    <scope>NUCLEOTIDE SEQUENCE [LARGE SCALE GENOMIC DNA]</scope>
    <source>
        <strain evidence="1 2">MPMI6</strain>
    </source>
</reference>
<comment type="caution">
    <text evidence="1">The sequence shown here is derived from an EMBL/GenBank/DDBJ whole genome shotgun (WGS) entry which is preliminary data.</text>
</comment>
<dbReference type="Pfam" id="PF14106">
    <property type="entry name" value="DUF4279"/>
    <property type="match status" value="1"/>
</dbReference>
<dbReference type="Proteomes" id="UP000823521">
    <property type="component" value="Unassembled WGS sequence"/>
</dbReference>
<evidence type="ECO:0000313" key="2">
    <source>
        <dbReference type="Proteomes" id="UP000823521"/>
    </source>
</evidence>
<sequence>MLASQYAYFALTSNHVTAAEIAGRLGIEPDEVVVRGSRRMEPPLPAAHRWKVSCRSPHLSVDQQIGAIVDRLFVHAGRIGELVAELDHLDGGPGGSVLQVVRAFERPAGEAEDLTRPAENLQKLPGQHRLLGWHLDTRTLEFLRLTRAELDVDEYAYG</sequence>
<organism evidence="1 2">
    <name type="scientific">Micromonospora echinofusca</name>
    <dbReference type="NCBI Taxonomy" id="47858"/>
    <lineage>
        <taxon>Bacteria</taxon>
        <taxon>Bacillati</taxon>
        <taxon>Actinomycetota</taxon>
        <taxon>Actinomycetes</taxon>
        <taxon>Micromonosporales</taxon>
        <taxon>Micromonosporaceae</taxon>
        <taxon>Micromonospora</taxon>
    </lineage>
</organism>
<evidence type="ECO:0000313" key="1">
    <source>
        <dbReference type="EMBL" id="MBO4209014.1"/>
    </source>
</evidence>
<keyword evidence="2" id="KW-1185">Reference proteome</keyword>
<gene>
    <name evidence="1" type="ORF">GSF22_23870</name>
</gene>
<dbReference type="InterPro" id="IPR025459">
    <property type="entry name" value="DUF4279"/>
</dbReference>
<accession>A0ABS3VXB6</accession>
<proteinExistence type="predicted"/>
<dbReference type="EMBL" id="WVUH01000252">
    <property type="protein sequence ID" value="MBO4209014.1"/>
    <property type="molecule type" value="Genomic_DNA"/>
</dbReference>
<dbReference type="RefSeq" id="WP_208815990.1">
    <property type="nucleotide sequence ID" value="NZ_WVUH01000252.1"/>
</dbReference>
<name>A0ABS3VXB6_MICEH</name>
<protein>
    <submittedName>
        <fullName evidence="1">DUF4279 domain-containing protein</fullName>
    </submittedName>
</protein>